<proteinExistence type="inferred from homology"/>
<feature type="region of interest" description="Disordered" evidence="4">
    <location>
        <begin position="1"/>
        <end position="68"/>
    </location>
</feature>
<comment type="similarity">
    <text evidence="1 2">Belongs to the CorA metal ion transporter (MIT) (TC 1.A.35.5) family.</text>
</comment>
<keyword evidence="2" id="KW-0813">Transport</keyword>
<dbReference type="EMBL" id="LHPF02000015">
    <property type="protein sequence ID" value="PSC71221.1"/>
    <property type="molecule type" value="Genomic_DNA"/>
</dbReference>
<dbReference type="CDD" id="cd12823">
    <property type="entry name" value="Mrs2_Mfm1p-like"/>
    <property type="match status" value="1"/>
</dbReference>
<organism evidence="5 6">
    <name type="scientific">Micractinium conductrix</name>
    <dbReference type="NCBI Taxonomy" id="554055"/>
    <lineage>
        <taxon>Eukaryota</taxon>
        <taxon>Viridiplantae</taxon>
        <taxon>Chlorophyta</taxon>
        <taxon>core chlorophytes</taxon>
        <taxon>Trebouxiophyceae</taxon>
        <taxon>Chlorellales</taxon>
        <taxon>Chlorellaceae</taxon>
        <taxon>Chlorella clade</taxon>
        <taxon>Micractinium</taxon>
    </lineage>
</organism>
<evidence type="ECO:0000313" key="5">
    <source>
        <dbReference type="EMBL" id="PSC71221.1"/>
    </source>
</evidence>
<dbReference type="GO" id="GO:0015095">
    <property type="term" value="F:magnesium ion transmembrane transporter activity"/>
    <property type="evidence" value="ECO:0007669"/>
    <property type="project" value="TreeGrafter"/>
</dbReference>
<dbReference type="PANTHER" id="PTHR13890:SF31">
    <property type="entry name" value="MAGNESIUM TRANSPORTER MRS2-2-RELATED"/>
    <property type="match status" value="1"/>
</dbReference>
<comment type="subcellular location">
    <subcellularLocation>
        <location evidence="2">Membrane</location>
        <topology evidence="2">Multi-pass membrane protein</topology>
    </subcellularLocation>
</comment>
<dbReference type="InterPro" id="IPR039204">
    <property type="entry name" value="MRS2-like"/>
</dbReference>
<keyword evidence="2" id="KW-0406">Ion transport</keyword>
<dbReference type="OrthoDB" id="10251508at2759"/>
<name>A0A2P6VAZ4_9CHLO</name>
<feature type="coiled-coil region" evidence="3">
    <location>
        <begin position="303"/>
        <end position="362"/>
    </location>
</feature>
<dbReference type="AlphaFoldDB" id="A0A2P6VAZ4"/>
<accession>A0A2P6VAZ4</accession>
<evidence type="ECO:0000313" key="6">
    <source>
        <dbReference type="Proteomes" id="UP000239649"/>
    </source>
</evidence>
<comment type="function">
    <text evidence="2">Magnesium transporter that may mediate the influx of magnesium.</text>
</comment>
<feature type="transmembrane region" description="Helical" evidence="2">
    <location>
        <begin position="525"/>
        <end position="547"/>
    </location>
</feature>
<sequence length="553" mass="60422">MERGGLEDAAQPLLGSRERLGDGHGGLLDEGTAHLMGGGAGSGSGPHGWLSEQLRGSGAGEGLLQESPNDRGVLRLPAGYQQGPPRGPVRMVSARHRDATRARRSAWIVIDAQAKRSFLHADKRSLIIQLGINIPIRDMRLLDFNLLSSETGKLLVRDNAIILSIEHVRLIITADKVLVPREGYEHNPLSNRFVDVLEESVAEWVRQQQVHTRPMSIDAQFHSAGGGGGGGGGQHSDFEDDHSSSAAQHHDSQQLPFELVALEAALKEVVNQAGMQVKELEAVALPALDALTKSVSTGNLERVRKVKTRHQRLSIRCETLRDELERFLHDDDDMVKMCLSRRKELEEQYRAAERAAAVAALQPDGEAAQRLASTPLPVGSHRTRVLLGVPSLSRSAAVAAAVQAVAGSPTLVHAREAATPNPMLPPGALEEELTEEAAEDVENLLESYFAQVSATYDKLRNVGEYIEDTEEYINIELDAGRNRLIRLDIVLTAASFAIAPFNLLAGILGENLVIPPFLTGSVNRFWALNGCALLMCFCFFYSIILYMRWRKLI</sequence>
<keyword evidence="6" id="KW-1185">Reference proteome</keyword>
<comment type="caution">
    <text evidence="5">The sequence shown here is derived from an EMBL/GenBank/DDBJ whole genome shotgun (WGS) entry which is preliminary data.</text>
</comment>
<feature type="compositionally biased region" description="Gly residues" evidence="4">
    <location>
        <begin position="36"/>
        <end position="46"/>
    </location>
</feature>
<dbReference type="Pfam" id="PF22099">
    <property type="entry name" value="MRS2-like"/>
    <property type="match status" value="1"/>
</dbReference>
<keyword evidence="2" id="KW-1133">Transmembrane helix</keyword>
<evidence type="ECO:0000256" key="1">
    <source>
        <dbReference type="ARBA" id="ARBA00007535"/>
    </source>
</evidence>
<dbReference type="GO" id="GO:0016020">
    <property type="term" value="C:membrane"/>
    <property type="evidence" value="ECO:0007669"/>
    <property type="project" value="UniProtKB-SubCell"/>
</dbReference>
<evidence type="ECO:0000256" key="3">
    <source>
        <dbReference type="SAM" id="Coils"/>
    </source>
</evidence>
<feature type="compositionally biased region" description="Gly residues" evidence="4">
    <location>
        <begin position="224"/>
        <end position="234"/>
    </location>
</feature>
<dbReference type="Proteomes" id="UP000239649">
    <property type="component" value="Unassembled WGS sequence"/>
</dbReference>
<gene>
    <name evidence="5" type="ORF">C2E20_5407</name>
</gene>
<reference evidence="5 6" key="1">
    <citation type="journal article" date="2018" name="Plant J.">
        <title>Genome sequences of Chlorella sorokiniana UTEX 1602 and Micractinium conductrix SAG 241.80: implications to maltose excretion by a green alga.</title>
        <authorList>
            <person name="Arriola M.B."/>
            <person name="Velmurugan N."/>
            <person name="Zhang Y."/>
            <person name="Plunkett M.H."/>
            <person name="Hondzo H."/>
            <person name="Barney B.M."/>
        </authorList>
    </citation>
    <scope>NUCLEOTIDE SEQUENCE [LARGE SCALE GENOMIC DNA]</scope>
    <source>
        <strain evidence="5 6">SAG 241.80</strain>
    </source>
</reference>
<dbReference type="PANTHER" id="PTHR13890">
    <property type="entry name" value="RNA SPLICING PROTEIN MRS2, MITOCHONDRIAL"/>
    <property type="match status" value="1"/>
</dbReference>
<keyword evidence="2" id="KW-0472">Membrane</keyword>
<dbReference type="Gene3D" id="1.20.58.340">
    <property type="entry name" value="Magnesium transport protein CorA, transmembrane region"/>
    <property type="match status" value="1"/>
</dbReference>
<protein>
    <recommendedName>
        <fullName evidence="2">Magnesium transporter</fullName>
    </recommendedName>
</protein>
<feature type="region of interest" description="Disordered" evidence="4">
    <location>
        <begin position="219"/>
        <end position="250"/>
    </location>
</feature>
<dbReference type="Gene3D" id="2.40.128.330">
    <property type="match status" value="1"/>
</dbReference>
<keyword evidence="3" id="KW-0175">Coiled coil</keyword>
<evidence type="ECO:0000256" key="2">
    <source>
        <dbReference type="RuleBase" id="RU366041"/>
    </source>
</evidence>
<feature type="transmembrane region" description="Helical" evidence="2">
    <location>
        <begin position="484"/>
        <end position="505"/>
    </location>
</feature>
<keyword evidence="2" id="KW-0812">Transmembrane</keyword>
<evidence type="ECO:0000256" key="4">
    <source>
        <dbReference type="SAM" id="MobiDB-lite"/>
    </source>
</evidence>
<keyword evidence="2" id="KW-0460">Magnesium</keyword>